<dbReference type="RefSeq" id="WP_078811482.1">
    <property type="nucleotide sequence ID" value="NZ_FUYE01000001.1"/>
</dbReference>
<keyword evidence="1" id="KW-0472">Membrane</keyword>
<dbReference type="OrthoDB" id="9813525at2"/>
<evidence type="ECO:0008006" key="4">
    <source>
        <dbReference type="Google" id="ProtNLM"/>
    </source>
</evidence>
<evidence type="ECO:0000313" key="2">
    <source>
        <dbReference type="EMBL" id="SKA76829.1"/>
    </source>
</evidence>
<dbReference type="Pfam" id="PF11026">
    <property type="entry name" value="DUF2721"/>
    <property type="match status" value="1"/>
</dbReference>
<sequence length="137" mass="15300">MPLPALPLSTPSLLFPAISLLMLAYTNRFLALATIIRNLHAIWRESHDCLLEAQISNLRRRIHLIRNMQAAGVISLIACTLSMTFLFFDAQPGGQICFFISLIFMILSLSLTLNEVVISCRALDVQLSDMEPDRKAA</sequence>
<dbReference type="Proteomes" id="UP000190774">
    <property type="component" value="Unassembled WGS sequence"/>
</dbReference>
<dbReference type="AlphaFoldDB" id="A0A1T4WI40"/>
<evidence type="ECO:0000313" key="3">
    <source>
        <dbReference type="Proteomes" id="UP000190774"/>
    </source>
</evidence>
<name>A0A1T4WI40_9BACT</name>
<dbReference type="InterPro" id="IPR021279">
    <property type="entry name" value="DUF2721"/>
</dbReference>
<protein>
    <recommendedName>
        <fullName evidence="4">II family cellulose-binding protein</fullName>
    </recommendedName>
</protein>
<evidence type="ECO:0000256" key="1">
    <source>
        <dbReference type="SAM" id="Phobius"/>
    </source>
</evidence>
<organism evidence="2 3">
    <name type="scientific">Prosthecobacter debontii</name>
    <dbReference type="NCBI Taxonomy" id="48467"/>
    <lineage>
        <taxon>Bacteria</taxon>
        <taxon>Pseudomonadati</taxon>
        <taxon>Verrucomicrobiota</taxon>
        <taxon>Verrucomicrobiia</taxon>
        <taxon>Verrucomicrobiales</taxon>
        <taxon>Verrucomicrobiaceae</taxon>
        <taxon>Prosthecobacter</taxon>
    </lineage>
</organism>
<keyword evidence="3" id="KW-1185">Reference proteome</keyword>
<accession>A0A1T4WI40</accession>
<dbReference type="STRING" id="48467.SAMN02745166_00253"/>
<proteinExistence type="predicted"/>
<feature type="transmembrane region" description="Helical" evidence="1">
    <location>
        <begin position="12"/>
        <end position="36"/>
    </location>
</feature>
<reference evidence="3" key="1">
    <citation type="submission" date="2017-02" db="EMBL/GenBank/DDBJ databases">
        <authorList>
            <person name="Varghese N."/>
            <person name="Submissions S."/>
        </authorList>
    </citation>
    <scope>NUCLEOTIDE SEQUENCE [LARGE SCALE GENOMIC DNA]</scope>
    <source>
        <strain evidence="3">ATCC 700200</strain>
    </source>
</reference>
<dbReference type="EMBL" id="FUYE01000001">
    <property type="protein sequence ID" value="SKA76829.1"/>
    <property type="molecule type" value="Genomic_DNA"/>
</dbReference>
<feature type="transmembrane region" description="Helical" evidence="1">
    <location>
        <begin position="93"/>
        <end position="113"/>
    </location>
</feature>
<keyword evidence="1" id="KW-1133">Transmembrane helix</keyword>
<feature type="transmembrane region" description="Helical" evidence="1">
    <location>
        <begin position="68"/>
        <end position="87"/>
    </location>
</feature>
<gene>
    <name evidence="2" type="ORF">SAMN02745166_00253</name>
</gene>
<keyword evidence="1" id="KW-0812">Transmembrane</keyword>